<dbReference type="RefSeq" id="WP_035628867.1">
    <property type="nucleotide sequence ID" value="NZ_AP020335.1"/>
</dbReference>
<comment type="similarity">
    <text evidence="2">Belongs to the RmuC family.</text>
</comment>
<keyword evidence="6" id="KW-1133">Transmembrane helix</keyword>
<keyword evidence="8" id="KW-1185">Reference proteome</keyword>
<reference evidence="7 8" key="1">
    <citation type="submission" date="2014-04" db="EMBL/GenBank/DDBJ databases">
        <title>Draft genome sequence of Hydrogenovibrio marinus MH-110, a model organism for aerobic H2 metabolism.</title>
        <authorList>
            <person name="Cha H.J."/>
            <person name="Jo B.H."/>
            <person name="Hwang B.H."/>
        </authorList>
    </citation>
    <scope>NUCLEOTIDE SEQUENCE [LARGE SCALE GENOMIC DNA]</scope>
    <source>
        <strain evidence="7 8">MH-110</strain>
    </source>
</reference>
<evidence type="ECO:0000313" key="7">
    <source>
        <dbReference type="EMBL" id="KDN95565.1"/>
    </source>
</evidence>
<protein>
    <submittedName>
        <fullName evidence="7">Recombinase RmuC</fullName>
    </submittedName>
</protein>
<accession>A0A066ZZM0</accession>
<dbReference type="Proteomes" id="UP000027341">
    <property type="component" value="Unassembled WGS sequence"/>
</dbReference>
<dbReference type="InterPro" id="IPR003798">
    <property type="entry name" value="DNA_recombination_RmuC"/>
</dbReference>
<evidence type="ECO:0000256" key="5">
    <source>
        <dbReference type="SAM" id="Coils"/>
    </source>
</evidence>
<keyword evidence="6" id="KW-0472">Membrane</keyword>
<comment type="caution">
    <text evidence="7">The sequence shown here is derived from an EMBL/GenBank/DDBJ whole genome shotgun (WGS) entry which is preliminary data.</text>
</comment>
<dbReference type="GO" id="GO:0006310">
    <property type="term" value="P:DNA recombination"/>
    <property type="evidence" value="ECO:0007669"/>
    <property type="project" value="UniProtKB-KW"/>
</dbReference>
<dbReference type="AlphaFoldDB" id="A0A066ZZM0"/>
<evidence type="ECO:0000256" key="6">
    <source>
        <dbReference type="SAM" id="Phobius"/>
    </source>
</evidence>
<dbReference type="PANTHER" id="PTHR30563:SF0">
    <property type="entry name" value="DNA RECOMBINATION PROTEIN RMUC"/>
    <property type="match status" value="1"/>
</dbReference>
<comment type="function">
    <text evidence="1">Involved in DNA recombination.</text>
</comment>
<keyword evidence="3 5" id="KW-0175">Coiled coil</keyword>
<gene>
    <name evidence="7" type="ORF">EI16_04490</name>
</gene>
<evidence type="ECO:0000256" key="3">
    <source>
        <dbReference type="ARBA" id="ARBA00023054"/>
    </source>
</evidence>
<organism evidence="7 8">
    <name type="scientific">Hydrogenovibrio marinus</name>
    <dbReference type="NCBI Taxonomy" id="28885"/>
    <lineage>
        <taxon>Bacteria</taxon>
        <taxon>Pseudomonadati</taxon>
        <taxon>Pseudomonadota</taxon>
        <taxon>Gammaproteobacteria</taxon>
        <taxon>Thiotrichales</taxon>
        <taxon>Piscirickettsiaceae</taxon>
        <taxon>Hydrogenovibrio</taxon>
    </lineage>
</organism>
<dbReference type="EMBL" id="JMIU01000001">
    <property type="protein sequence ID" value="KDN95565.1"/>
    <property type="molecule type" value="Genomic_DNA"/>
</dbReference>
<sequence>MFGIESAYLLPVLAIIAAGGLYVGYTATRALKQEKDKVEQLQQEYQTLSSRYAQIEQVAMTAENSLSVLQAKLEKMTEDEKDYVSQITRLETQQKSDRASFEEKLALLENAKQALTQEFKLLSTQIFEEKQAQINTQNKEALGAVLNPLQQSLTEFKNKIDQTHKADIEGRATLVEQLKQLKELNQTMSNEAKSLTQALKGDNKLQGNWGEMILEKMLESSGLRLGIEYEREKSLYSDDNKRLRPDVIVNLPDDKHIIIDSKVSLNAYESALNAEDDKTRVEQVKAHLVSLQKHIEALSIKRYDHIESLNAPDFVLMFIPIEGAYLMAIEQNPALFESAFEKNIAVVTPTTLFTTLKTIEQLWRYERRSENTSSLIKKAADVYDKFVGFVESFEKVGSQLESALSSYDQAKKRMVSGKGNLINQAQMLKDLAGKTKKDLPKHLVDEADVSLPELDKD</sequence>
<feature type="coiled-coil region" evidence="5">
    <location>
        <begin position="171"/>
        <end position="198"/>
    </location>
</feature>
<feature type="transmembrane region" description="Helical" evidence="6">
    <location>
        <begin position="6"/>
        <end position="25"/>
    </location>
</feature>
<keyword evidence="6" id="KW-0812">Transmembrane</keyword>
<dbReference type="Pfam" id="PF02646">
    <property type="entry name" value="RmuC"/>
    <property type="match status" value="1"/>
</dbReference>
<dbReference type="STRING" id="28885.EI16_04490"/>
<keyword evidence="4" id="KW-0233">DNA recombination</keyword>
<name>A0A066ZZM0_HYDMR</name>
<evidence type="ECO:0000313" key="8">
    <source>
        <dbReference type="Proteomes" id="UP000027341"/>
    </source>
</evidence>
<dbReference type="PANTHER" id="PTHR30563">
    <property type="entry name" value="DNA RECOMBINATION PROTEIN RMUC"/>
    <property type="match status" value="1"/>
</dbReference>
<evidence type="ECO:0000256" key="2">
    <source>
        <dbReference type="ARBA" id="ARBA00009840"/>
    </source>
</evidence>
<feature type="coiled-coil region" evidence="5">
    <location>
        <begin position="31"/>
        <end position="125"/>
    </location>
</feature>
<proteinExistence type="inferred from homology"/>
<evidence type="ECO:0000256" key="4">
    <source>
        <dbReference type="ARBA" id="ARBA00023172"/>
    </source>
</evidence>
<evidence type="ECO:0000256" key="1">
    <source>
        <dbReference type="ARBA" id="ARBA00003416"/>
    </source>
</evidence>